<sequence>MVLDGPAESPPAGIVPNFKNPANLNALIALTTTLCMTFGTLAVLTRMYTKVFLIRSLAYEDYVIVVAWLGQVGETIPNVMVFKNGGGTHMWDIQLRTFFGMLYWVNISAAIYGFVIFFVKLSILLQYIRIFAPSRKGNMFIYVGAHVCIWANLIFYLITAMFDIALCTPRKKIWNPLIPGHCFSNTANFQASGVFNVISDFAILLLPMPSIWKLQMPLKRKVLMIMIFATGIFTCVTSILRTYYTWKIVKSPDISYHMLQMGLWTEAEISTGIIISCLPVIPKFIRHFGPKVYGSLLLRLKSTSKSRWLKVTSQFELPSPKHALGSKASEYLTLDEYHTGPKDLNHPAEARLATARDDLERGGRSF</sequence>
<comment type="similarity">
    <text evidence="5">Belongs to the SAT4 family.</text>
</comment>
<keyword evidence="2 6" id="KW-0812">Transmembrane</keyword>
<evidence type="ECO:0000313" key="8">
    <source>
        <dbReference type="EMBL" id="KAL2052210.1"/>
    </source>
</evidence>
<dbReference type="PANTHER" id="PTHR33048">
    <property type="entry name" value="PTH11-LIKE INTEGRAL MEMBRANE PROTEIN (AFU_ORTHOLOGUE AFUA_5G11245)"/>
    <property type="match status" value="1"/>
</dbReference>
<feature type="transmembrane region" description="Helical" evidence="6">
    <location>
        <begin position="102"/>
        <end position="128"/>
    </location>
</feature>
<feature type="transmembrane region" description="Helical" evidence="6">
    <location>
        <begin position="223"/>
        <end position="243"/>
    </location>
</feature>
<evidence type="ECO:0000313" key="9">
    <source>
        <dbReference type="Proteomes" id="UP001590951"/>
    </source>
</evidence>
<feature type="domain" description="Rhodopsin" evidence="7">
    <location>
        <begin position="46"/>
        <end position="286"/>
    </location>
</feature>
<keyword evidence="3 6" id="KW-1133">Transmembrane helix</keyword>
<proteinExistence type="inferred from homology"/>
<evidence type="ECO:0000256" key="5">
    <source>
        <dbReference type="ARBA" id="ARBA00038359"/>
    </source>
</evidence>
<dbReference type="EMBL" id="JBHFEH010000029">
    <property type="protein sequence ID" value="KAL2052210.1"/>
    <property type="molecule type" value="Genomic_DNA"/>
</dbReference>
<feature type="transmembrane region" description="Helical" evidence="6">
    <location>
        <begin position="61"/>
        <end position="82"/>
    </location>
</feature>
<protein>
    <recommendedName>
        <fullName evidence="7">Rhodopsin domain-containing protein</fullName>
    </recommendedName>
</protein>
<keyword evidence="9" id="KW-1185">Reference proteome</keyword>
<comment type="subcellular location">
    <subcellularLocation>
        <location evidence="1">Membrane</location>
        <topology evidence="1">Multi-pass membrane protein</topology>
    </subcellularLocation>
</comment>
<reference evidence="8 9" key="1">
    <citation type="submission" date="2024-09" db="EMBL/GenBank/DDBJ databases">
        <title>Rethinking Asexuality: The Enigmatic Case of Functional Sexual Genes in Lepraria (Stereocaulaceae).</title>
        <authorList>
            <person name="Doellman M."/>
            <person name="Sun Y."/>
            <person name="Barcenas-Pena A."/>
            <person name="Lumbsch H.T."/>
            <person name="Grewe F."/>
        </authorList>
    </citation>
    <scope>NUCLEOTIDE SEQUENCE [LARGE SCALE GENOMIC DNA]</scope>
    <source>
        <strain evidence="8 9">Grewe 0041</strain>
    </source>
</reference>
<name>A0ABR4B3A0_9LECA</name>
<evidence type="ECO:0000256" key="4">
    <source>
        <dbReference type="ARBA" id="ARBA00023136"/>
    </source>
</evidence>
<comment type="caution">
    <text evidence="8">The sequence shown here is derived from an EMBL/GenBank/DDBJ whole genome shotgun (WGS) entry which is preliminary data.</text>
</comment>
<evidence type="ECO:0000259" key="7">
    <source>
        <dbReference type="Pfam" id="PF20684"/>
    </source>
</evidence>
<dbReference type="PANTHER" id="PTHR33048:SF47">
    <property type="entry name" value="INTEGRAL MEMBRANE PROTEIN-RELATED"/>
    <property type="match status" value="1"/>
</dbReference>
<dbReference type="InterPro" id="IPR052337">
    <property type="entry name" value="SAT4-like"/>
</dbReference>
<evidence type="ECO:0000256" key="1">
    <source>
        <dbReference type="ARBA" id="ARBA00004141"/>
    </source>
</evidence>
<accession>A0ABR4B3A0</accession>
<gene>
    <name evidence="8" type="ORF">ABVK25_007652</name>
</gene>
<organism evidence="8 9">
    <name type="scientific">Lepraria finkii</name>
    <dbReference type="NCBI Taxonomy" id="1340010"/>
    <lineage>
        <taxon>Eukaryota</taxon>
        <taxon>Fungi</taxon>
        <taxon>Dikarya</taxon>
        <taxon>Ascomycota</taxon>
        <taxon>Pezizomycotina</taxon>
        <taxon>Lecanoromycetes</taxon>
        <taxon>OSLEUM clade</taxon>
        <taxon>Lecanoromycetidae</taxon>
        <taxon>Lecanorales</taxon>
        <taxon>Lecanorineae</taxon>
        <taxon>Stereocaulaceae</taxon>
        <taxon>Lepraria</taxon>
    </lineage>
</organism>
<evidence type="ECO:0000256" key="2">
    <source>
        <dbReference type="ARBA" id="ARBA00022692"/>
    </source>
</evidence>
<evidence type="ECO:0000256" key="6">
    <source>
        <dbReference type="SAM" id="Phobius"/>
    </source>
</evidence>
<keyword evidence="4 6" id="KW-0472">Membrane</keyword>
<feature type="transmembrane region" description="Helical" evidence="6">
    <location>
        <begin position="140"/>
        <end position="162"/>
    </location>
</feature>
<dbReference type="InterPro" id="IPR049326">
    <property type="entry name" value="Rhodopsin_dom_fungi"/>
</dbReference>
<dbReference type="Proteomes" id="UP001590951">
    <property type="component" value="Unassembled WGS sequence"/>
</dbReference>
<dbReference type="Pfam" id="PF20684">
    <property type="entry name" value="Fung_rhodopsin"/>
    <property type="match status" value="1"/>
</dbReference>
<evidence type="ECO:0000256" key="3">
    <source>
        <dbReference type="ARBA" id="ARBA00022989"/>
    </source>
</evidence>
<feature type="transmembrane region" description="Helical" evidence="6">
    <location>
        <begin position="26"/>
        <end position="49"/>
    </location>
</feature>